<protein>
    <recommendedName>
        <fullName evidence="2">TLDc domain-containing protein</fullName>
    </recommendedName>
</protein>
<accession>W4GAC6</accession>
<dbReference type="Pfam" id="PF07534">
    <property type="entry name" value="TLD"/>
    <property type="match status" value="1"/>
</dbReference>
<dbReference type="SMART" id="SM00584">
    <property type="entry name" value="TLDc"/>
    <property type="match status" value="1"/>
</dbReference>
<dbReference type="VEuPathDB" id="FungiDB:H257_09739"/>
<feature type="domain" description="TLDc" evidence="2">
    <location>
        <begin position="527"/>
        <end position="700"/>
    </location>
</feature>
<dbReference type="AlphaFoldDB" id="W4GAC6"/>
<gene>
    <name evidence="3" type="ORF">H257_09739</name>
</gene>
<dbReference type="PROSITE" id="PS51886">
    <property type="entry name" value="TLDC"/>
    <property type="match status" value="1"/>
</dbReference>
<dbReference type="STRING" id="112090.W4GAC6"/>
<dbReference type="OrthoDB" id="289228at2759"/>
<reference evidence="3" key="1">
    <citation type="submission" date="2013-12" db="EMBL/GenBank/DDBJ databases">
        <title>The Genome Sequence of Aphanomyces astaci APO3.</title>
        <authorList>
            <consortium name="The Broad Institute Genomics Platform"/>
            <person name="Russ C."/>
            <person name="Tyler B."/>
            <person name="van West P."/>
            <person name="Dieguez-Uribeondo J."/>
            <person name="Young S.K."/>
            <person name="Zeng Q."/>
            <person name="Gargeya S."/>
            <person name="Fitzgerald M."/>
            <person name="Abouelleil A."/>
            <person name="Alvarado L."/>
            <person name="Chapman S.B."/>
            <person name="Gainer-Dewar J."/>
            <person name="Goldberg J."/>
            <person name="Griggs A."/>
            <person name="Gujja S."/>
            <person name="Hansen M."/>
            <person name="Howarth C."/>
            <person name="Imamovic A."/>
            <person name="Ireland A."/>
            <person name="Larimer J."/>
            <person name="McCowan C."/>
            <person name="Murphy C."/>
            <person name="Pearson M."/>
            <person name="Poon T.W."/>
            <person name="Priest M."/>
            <person name="Roberts A."/>
            <person name="Saif S."/>
            <person name="Shea T."/>
            <person name="Sykes S."/>
            <person name="Wortman J."/>
            <person name="Nusbaum C."/>
            <person name="Birren B."/>
        </authorList>
    </citation>
    <scope>NUCLEOTIDE SEQUENCE [LARGE SCALE GENOMIC DNA]</scope>
    <source>
        <strain evidence="3">APO3</strain>
    </source>
</reference>
<dbReference type="RefSeq" id="XP_009834371.1">
    <property type="nucleotide sequence ID" value="XM_009836069.1"/>
</dbReference>
<feature type="chain" id="PRO_5004842246" description="TLDc domain-containing protein" evidence="1">
    <location>
        <begin position="22"/>
        <end position="759"/>
    </location>
</feature>
<feature type="signal peptide" evidence="1">
    <location>
        <begin position="1"/>
        <end position="21"/>
    </location>
</feature>
<evidence type="ECO:0000259" key="2">
    <source>
        <dbReference type="PROSITE" id="PS51886"/>
    </source>
</evidence>
<proteinExistence type="predicted"/>
<keyword evidence="1" id="KW-0732">Signal</keyword>
<organism evidence="3">
    <name type="scientific">Aphanomyces astaci</name>
    <name type="common">Crayfish plague agent</name>
    <dbReference type="NCBI Taxonomy" id="112090"/>
    <lineage>
        <taxon>Eukaryota</taxon>
        <taxon>Sar</taxon>
        <taxon>Stramenopiles</taxon>
        <taxon>Oomycota</taxon>
        <taxon>Saprolegniomycetes</taxon>
        <taxon>Saprolegniales</taxon>
        <taxon>Verrucalvaceae</taxon>
        <taxon>Aphanomyces</taxon>
    </lineage>
</organism>
<dbReference type="GeneID" id="20811735"/>
<dbReference type="InterPro" id="IPR006571">
    <property type="entry name" value="TLDc_dom"/>
</dbReference>
<evidence type="ECO:0000256" key="1">
    <source>
        <dbReference type="SAM" id="SignalP"/>
    </source>
</evidence>
<name>W4GAC6_APHAT</name>
<sequence length="759" mass="81596">MTIVRILVYGIIAGCVDLAESKCPTHYAPYKAVVTVSKCTSKDVAFCIVDGQYKQLPLAATDTFSFNGQNVRVGQPFDGLVAELPAAAVSADFTYASVDVGDLSANTKLKSLSFYRTNRANLTSAKLPPSLTTLILTSSVGLTQLPSNVDYSKLMTFAAGNELTRVDNLNVPNVQDLSFTANSRLTTITNLKVTSKLSTFQRIHFLSGTDCKACPLTIFTVDETSYATLAALSPANFLVKSLDVSATCKAPGVVKPLQARYTVCVQAPPMTTATAVTTTVAPTVLSTVASSTTAINNRDSSINHQRDDRQLYLDHSSKLSARELEDLKGPFSDEEFESLQALVAEAHANKAVFLDRFSLGPLHGSSDDVLNAFGEVLYSSFGRLAADESAESASPDNDQLSIVHVAKAAAMCIRSPSSSTLRALVAIFSPSLELSPTQLHQLFMACFLMAEDTNPSSRPMGSKDVHEYTPVAAAMADAFQLHSSHITPSTLAAWAPTHAPLLHTVFASWMSFKCLGPRSKVSYVAPRLSHPSDIMTRGEELALSLQSVQLQQNWDRLYTSTEDGLSFNRLAYHLLGYSGPTLLVITDSNGATFGAYADTPWKESTKFFGGPGCFLFRTSPTFLLCPATTGAASNYMYYNTKGVVLPRGLGFGGTTSKCRLFLDDELDNCTSALKCASYEPGAVAMKGSFHIETLEVWGCGGDACMAAQKGYRADTAELINRARKVDKAQFVGNAFDREMFLGKTFGSGADAARVADDEH</sequence>
<dbReference type="EMBL" id="KI913137">
    <property type="protein sequence ID" value="ETV76246.1"/>
    <property type="molecule type" value="Genomic_DNA"/>
</dbReference>
<evidence type="ECO:0000313" key="3">
    <source>
        <dbReference type="EMBL" id="ETV76246.1"/>
    </source>
</evidence>
<dbReference type="PANTHER" id="PTHR23354:SF108">
    <property type="entry name" value="RE10231P"/>
    <property type="match status" value="1"/>
</dbReference>
<dbReference type="PANTHER" id="PTHR23354">
    <property type="entry name" value="NUCLEOLAR PROTEIN 7/ESTROGEN RECEPTOR COACTIVATOR-RELATED"/>
    <property type="match status" value="1"/>
</dbReference>